<dbReference type="PROSITE" id="PS00041">
    <property type="entry name" value="HTH_ARAC_FAMILY_1"/>
    <property type="match status" value="1"/>
</dbReference>
<dbReference type="RefSeq" id="WP_175171097.1">
    <property type="nucleotide sequence ID" value="NZ_CADIJQ010000009.1"/>
</dbReference>
<keyword evidence="3" id="KW-0804">Transcription</keyword>
<evidence type="ECO:0000259" key="4">
    <source>
        <dbReference type="PROSITE" id="PS01124"/>
    </source>
</evidence>
<dbReference type="PANTHER" id="PTHR46796:SF14">
    <property type="entry name" value="TRANSCRIPTIONAL REGULATORY PROTEIN"/>
    <property type="match status" value="1"/>
</dbReference>
<accession>A0A6S7AGT1</accession>
<dbReference type="AlphaFoldDB" id="A0A6S7AGT1"/>
<protein>
    <submittedName>
        <fullName evidence="5">HTH-type transcriptional activator RhaR</fullName>
    </submittedName>
</protein>
<keyword evidence="1" id="KW-0805">Transcription regulation</keyword>
<feature type="domain" description="HTH araC/xylS-type" evidence="4">
    <location>
        <begin position="199"/>
        <end position="297"/>
    </location>
</feature>
<dbReference type="Gene3D" id="1.10.10.60">
    <property type="entry name" value="Homeodomain-like"/>
    <property type="match status" value="2"/>
</dbReference>
<dbReference type="EMBL" id="CADIJQ010000009">
    <property type="protein sequence ID" value="CAB3730515.1"/>
    <property type="molecule type" value="Genomic_DNA"/>
</dbReference>
<reference evidence="5 6" key="1">
    <citation type="submission" date="2020-04" db="EMBL/GenBank/DDBJ databases">
        <authorList>
            <person name="De Canck E."/>
        </authorList>
    </citation>
    <scope>NUCLEOTIDE SEQUENCE [LARGE SCALE GENOMIC DNA]</scope>
    <source>
        <strain evidence="5 6">LMG 3441</strain>
    </source>
</reference>
<dbReference type="SUPFAM" id="SSF46689">
    <property type="entry name" value="Homeodomain-like"/>
    <property type="match status" value="2"/>
</dbReference>
<keyword evidence="2" id="KW-0238">DNA-binding</keyword>
<evidence type="ECO:0000313" key="5">
    <source>
        <dbReference type="EMBL" id="CAB3730515.1"/>
    </source>
</evidence>
<dbReference type="GO" id="GO:0003700">
    <property type="term" value="F:DNA-binding transcription factor activity"/>
    <property type="evidence" value="ECO:0007669"/>
    <property type="project" value="InterPro"/>
</dbReference>
<evidence type="ECO:0000313" key="6">
    <source>
        <dbReference type="Proteomes" id="UP000494269"/>
    </source>
</evidence>
<evidence type="ECO:0000256" key="1">
    <source>
        <dbReference type="ARBA" id="ARBA00023015"/>
    </source>
</evidence>
<evidence type="ECO:0000256" key="2">
    <source>
        <dbReference type="ARBA" id="ARBA00023125"/>
    </source>
</evidence>
<dbReference type="Proteomes" id="UP000494269">
    <property type="component" value="Unassembled WGS sequence"/>
</dbReference>
<dbReference type="SMART" id="SM00342">
    <property type="entry name" value="HTH_ARAC"/>
    <property type="match status" value="1"/>
</dbReference>
<keyword evidence="6" id="KW-1185">Reference proteome</keyword>
<dbReference type="InterPro" id="IPR009057">
    <property type="entry name" value="Homeodomain-like_sf"/>
</dbReference>
<evidence type="ECO:0000256" key="3">
    <source>
        <dbReference type="ARBA" id="ARBA00023163"/>
    </source>
</evidence>
<dbReference type="PROSITE" id="PS01124">
    <property type="entry name" value="HTH_ARAC_FAMILY_2"/>
    <property type="match status" value="1"/>
</dbReference>
<gene>
    <name evidence="5" type="primary">rhaR_7</name>
    <name evidence="5" type="ORF">LMG3441_04624</name>
</gene>
<dbReference type="InterPro" id="IPR050204">
    <property type="entry name" value="AraC_XylS_family_regulators"/>
</dbReference>
<dbReference type="GO" id="GO:0043565">
    <property type="term" value="F:sequence-specific DNA binding"/>
    <property type="evidence" value="ECO:0007669"/>
    <property type="project" value="InterPro"/>
</dbReference>
<sequence length="299" mass="33415">MDQSSTSWEYSAHMHAEVTQTIVSNALQASPIGISRVQSARRDNGLTEPYQLEAAYLVVLQLKPFSEQDLWVDGKPAPHRPSSVGTLIIYDLDRHWVSNLRGSYDCLQFYVPQSALDETAEDIGGRRAGRLFHPPHLATIDPTVHQLGQALLPALAHPECASRLFVDHMALALHAHLSKTYGSLTPPRLRGGLAPWQERRAKEMMLAHMDGDLPLAELAQACGLSRSHFARAFRETTGLPPHRWLMQARLDRAKDYLRTSTLLLGQIAHLCGYADQSHFTRTFSRAMGCSPVAWRRLQA</sequence>
<organism evidence="5 6">
    <name type="scientific">Achromobacter kerstersii</name>
    <dbReference type="NCBI Taxonomy" id="1353890"/>
    <lineage>
        <taxon>Bacteria</taxon>
        <taxon>Pseudomonadati</taxon>
        <taxon>Pseudomonadota</taxon>
        <taxon>Betaproteobacteria</taxon>
        <taxon>Burkholderiales</taxon>
        <taxon>Alcaligenaceae</taxon>
        <taxon>Achromobacter</taxon>
    </lineage>
</organism>
<name>A0A6S7AGT1_9BURK</name>
<dbReference type="PANTHER" id="PTHR46796">
    <property type="entry name" value="HTH-TYPE TRANSCRIPTIONAL ACTIVATOR RHAS-RELATED"/>
    <property type="match status" value="1"/>
</dbReference>
<dbReference type="InterPro" id="IPR018060">
    <property type="entry name" value="HTH_AraC"/>
</dbReference>
<dbReference type="InterPro" id="IPR018062">
    <property type="entry name" value="HTH_AraC-typ_CS"/>
</dbReference>
<dbReference type="Pfam" id="PF12833">
    <property type="entry name" value="HTH_18"/>
    <property type="match status" value="1"/>
</dbReference>
<proteinExistence type="predicted"/>